<organism evidence="12 13">
    <name type="scientific">Gimibacter soli</name>
    <dbReference type="NCBI Taxonomy" id="3024400"/>
    <lineage>
        <taxon>Bacteria</taxon>
        <taxon>Pseudomonadati</taxon>
        <taxon>Pseudomonadota</taxon>
        <taxon>Alphaproteobacteria</taxon>
        <taxon>Kordiimonadales</taxon>
        <taxon>Temperatibacteraceae</taxon>
        <taxon>Gimibacter</taxon>
    </lineage>
</organism>
<dbReference type="Pfam" id="PF01769">
    <property type="entry name" value="MgtE"/>
    <property type="match status" value="1"/>
</dbReference>
<evidence type="ECO:0000256" key="5">
    <source>
        <dbReference type="ARBA" id="ARBA00022842"/>
    </source>
</evidence>
<evidence type="ECO:0000313" key="12">
    <source>
        <dbReference type="EMBL" id="WCL55681.1"/>
    </source>
</evidence>
<dbReference type="KEGG" id="gso:PH603_07925"/>
<keyword evidence="4 9" id="KW-0812">Transmembrane</keyword>
<comment type="caution">
    <text evidence="9">Lacks conserved residue(s) required for the propagation of feature annotation.</text>
</comment>
<dbReference type="InterPro" id="IPR006667">
    <property type="entry name" value="SLC41_membr_dom"/>
</dbReference>
<evidence type="ECO:0000256" key="9">
    <source>
        <dbReference type="RuleBase" id="RU362011"/>
    </source>
</evidence>
<dbReference type="SMART" id="SM00116">
    <property type="entry name" value="CBS"/>
    <property type="match status" value="1"/>
</dbReference>
<dbReference type="InterPro" id="IPR046342">
    <property type="entry name" value="CBS_dom_sf"/>
</dbReference>
<sequence length="480" mass="51894">MAGTDLDPNRDPEDVEGETAIHPDDVDATIPDTDPHLSKEFTARVIDAIRDEDQDRARSLVSELHAADLADLLEGLSSANRISLVQLLGEELDPEVLYEVDASVKADIVEHIPNEQIAEALTELDTDDAVYVLEELDDEDREEVLQALDADDRVAIEESLSYPAESAGRLMQRDLVALPEFWTVGQTIDYLRSETTEIPEDFYDIFVVDPSHHPVGTVPLSRVMRTHRPVTLGEMMDKDPYVIDAEADQEEVAYQFTKYHLISAAVVDKNRRLVGVVTVDDIVEVIEEEAEEDIMALAGVADASLNESILTITRQRFVWLLINMITAVASAYVISAFGATIQQMVALAALMPIVASIGGNAGNQTMTIAVRALATKELSTLNVWRVMSRELTTASMNGAGLALVAGVVVWLVFQNPLLGGVMAAALLINTIVAGLSGLLVPMGLSRAGIDPAVASTVLVTTITDVVGFLAFLGLAALVLL</sequence>
<dbReference type="SUPFAM" id="SSF158791">
    <property type="entry name" value="MgtE N-terminal domain-like"/>
    <property type="match status" value="1"/>
</dbReference>
<dbReference type="Pfam" id="PF03448">
    <property type="entry name" value="MgtE_N"/>
    <property type="match status" value="1"/>
</dbReference>
<dbReference type="SMART" id="SM00924">
    <property type="entry name" value="MgtE_N"/>
    <property type="match status" value="1"/>
</dbReference>
<feature type="region of interest" description="Disordered" evidence="10">
    <location>
        <begin position="1"/>
        <end position="35"/>
    </location>
</feature>
<dbReference type="InterPro" id="IPR038076">
    <property type="entry name" value="MgtE_N_sf"/>
</dbReference>
<dbReference type="SUPFAM" id="SSF54631">
    <property type="entry name" value="CBS-domain pair"/>
    <property type="match status" value="1"/>
</dbReference>
<evidence type="ECO:0000256" key="8">
    <source>
        <dbReference type="PROSITE-ProRule" id="PRU00703"/>
    </source>
</evidence>
<dbReference type="Pfam" id="PF00571">
    <property type="entry name" value="CBS"/>
    <property type="match status" value="1"/>
</dbReference>
<feature type="transmembrane region" description="Helical" evidence="9">
    <location>
        <begin position="394"/>
        <end position="413"/>
    </location>
</feature>
<keyword evidence="9" id="KW-0479">Metal-binding</keyword>
<name>A0AAF0BNA2_9PROT</name>
<proteinExistence type="inferred from homology"/>
<evidence type="ECO:0000256" key="1">
    <source>
        <dbReference type="ARBA" id="ARBA00004141"/>
    </source>
</evidence>
<dbReference type="GO" id="GO:0015095">
    <property type="term" value="F:magnesium ion transmembrane transporter activity"/>
    <property type="evidence" value="ECO:0007669"/>
    <property type="project" value="UniProtKB-UniRule"/>
</dbReference>
<dbReference type="Gene3D" id="3.10.580.10">
    <property type="entry name" value="CBS-domain"/>
    <property type="match status" value="1"/>
</dbReference>
<evidence type="ECO:0000256" key="6">
    <source>
        <dbReference type="ARBA" id="ARBA00022989"/>
    </source>
</evidence>
<protein>
    <recommendedName>
        <fullName evidence="9">Magnesium transporter MgtE</fullName>
    </recommendedName>
</protein>
<dbReference type="EMBL" id="CP116805">
    <property type="protein sequence ID" value="WCL55681.1"/>
    <property type="molecule type" value="Genomic_DNA"/>
</dbReference>
<dbReference type="PANTHER" id="PTHR43773:SF1">
    <property type="entry name" value="MAGNESIUM TRANSPORTER MGTE"/>
    <property type="match status" value="1"/>
</dbReference>
<dbReference type="InterPro" id="IPR006668">
    <property type="entry name" value="Mg_transptr_MgtE_intracell_dom"/>
</dbReference>
<keyword evidence="8" id="KW-0129">CBS domain</keyword>
<keyword evidence="7 9" id="KW-0472">Membrane</keyword>
<keyword evidence="6 9" id="KW-1133">Transmembrane helix</keyword>
<evidence type="ECO:0000256" key="3">
    <source>
        <dbReference type="ARBA" id="ARBA00022448"/>
    </source>
</evidence>
<dbReference type="Gene3D" id="1.25.60.10">
    <property type="entry name" value="MgtE N-terminal domain-like"/>
    <property type="match status" value="1"/>
</dbReference>
<dbReference type="PROSITE" id="PS51371">
    <property type="entry name" value="CBS"/>
    <property type="match status" value="1"/>
</dbReference>
<feature type="transmembrane region" description="Helical" evidence="9">
    <location>
        <begin position="419"/>
        <end position="440"/>
    </location>
</feature>
<dbReference type="SUPFAM" id="SSF161093">
    <property type="entry name" value="MgtE membrane domain-like"/>
    <property type="match status" value="1"/>
</dbReference>
<dbReference type="InterPro" id="IPR000644">
    <property type="entry name" value="CBS_dom"/>
</dbReference>
<dbReference type="RefSeq" id="WP_289505538.1">
    <property type="nucleotide sequence ID" value="NZ_CP116805.1"/>
</dbReference>
<dbReference type="Proteomes" id="UP001217500">
    <property type="component" value="Chromosome"/>
</dbReference>
<keyword evidence="13" id="KW-1185">Reference proteome</keyword>
<dbReference type="NCBIfam" id="TIGR00400">
    <property type="entry name" value="mgtE"/>
    <property type="match status" value="1"/>
</dbReference>
<gene>
    <name evidence="12" type="primary">mgtE</name>
    <name evidence="12" type="ORF">PH603_07925</name>
</gene>
<dbReference type="AlphaFoldDB" id="A0AAF0BNA2"/>
<dbReference type="CDD" id="cd04606">
    <property type="entry name" value="CBS_pair_Mg_transporter"/>
    <property type="match status" value="1"/>
</dbReference>
<dbReference type="GO" id="GO:0046872">
    <property type="term" value="F:metal ion binding"/>
    <property type="evidence" value="ECO:0007669"/>
    <property type="project" value="UniProtKB-KW"/>
</dbReference>
<feature type="transmembrane region" description="Helical" evidence="9">
    <location>
        <begin position="317"/>
        <end position="341"/>
    </location>
</feature>
<dbReference type="PANTHER" id="PTHR43773">
    <property type="entry name" value="MAGNESIUM TRANSPORTER MGTE"/>
    <property type="match status" value="1"/>
</dbReference>
<comment type="subcellular location">
    <subcellularLocation>
        <location evidence="9">Cell membrane</location>
        <topology evidence="9">Multi-pass membrane protein</topology>
    </subcellularLocation>
    <subcellularLocation>
        <location evidence="1">Membrane</location>
        <topology evidence="1">Multi-pass membrane protein</topology>
    </subcellularLocation>
</comment>
<comment type="function">
    <text evidence="9">Acts as a magnesium transporter.</text>
</comment>
<comment type="subunit">
    <text evidence="9">Homodimer.</text>
</comment>
<evidence type="ECO:0000259" key="11">
    <source>
        <dbReference type="PROSITE" id="PS51371"/>
    </source>
</evidence>
<dbReference type="InterPro" id="IPR036739">
    <property type="entry name" value="SLC41_membr_dom_sf"/>
</dbReference>
<evidence type="ECO:0000256" key="2">
    <source>
        <dbReference type="ARBA" id="ARBA00009749"/>
    </source>
</evidence>
<keyword evidence="3 9" id="KW-0813">Transport</keyword>
<comment type="similarity">
    <text evidence="2 9">Belongs to the SLC41A transporter family.</text>
</comment>
<keyword evidence="5 9" id="KW-0460">Magnesium</keyword>
<evidence type="ECO:0000256" key="7">
    <source>
        <dbReference type="ARBA" id="ARBA00023136"/>
    </source>
</evidence>
<feature type="transmembrane region" description="Helical" evidence="9">
    <location>
        <begin position="452"/>
        <end position="479"/>
    </location>
</feature>
<reference evidence="12" key="1">
    <citation type="submission" date="2023-01" db="EMBL/GenBank/DDBJ databases">
        <title>The genome sequence of Kordiimonadaceae bacterium 6D33.</title>
        <authorList>
            <person name="Liu Y."/>
        </authorList>
    </citation>
    <scope>NUCLEOTIDE SEQUENCE</scope>
    <source>
        <strain evidence="12">6D33</strain>
    </source>
</reference>
<keyword evidence="9" id="KW-1003">Cell membrane</keyword>
<evidence type="ECO:0000256" key="10">
    <source>
        <dbReference type="SAM" id="MobiDB-lite"/>
    </source>
</evidence>
<dbReference type="GO" id="GO:0005886">
    <property type="term" value="C:plasma membrane"/>
    <property type="evidence" value="ECO:0007669"/>
    <property type="project" value="UniProtKB-SubCell"/>
</dbReference>
<evidence type="ECO:0000313" key="13">
    <source>
        <dbReference type="Proteomes" id="UP001217500"/>
    </source>
</evidence>
<evidence type="ECO:0000256" key="4">
    <source>
        <dbReference type="ARBA" id="ARBA00022692"/>
    </source>
</evidence>
<accession>A0AAF0BNA2</accession>
<feature type="domain" description="CBS" evidence="11">
    <location>
        <begin position="236"/>
        <end position="292"/>
    </location>
</feature>
<dbReference type="Gene3D" id="1.10.357.20">
    <property type="entry name" value="SLC41 divalent cation transporters, integral membrane domain"/>
    <property type="match status" value="1"/>
</dbReference>
<dbReference type="InterPro" id="IPR006669">
    <property type="entry name" value="MgtE_transporter"/>
</dbReference>